<dbReference type="Pfam" id="PF01464">
    <property type="entry name" value="SLT"/>
    <property type="match status" value="1"/>
</dbReference>
<keyword evidence="6" id="KW-1185">Reference proteome</keyword>
<dbReference type="InterPro" id="IPR023346">
    <property type="entry name" value="Lysozyme-like_dom_sf"/>
</dbReference>
<dbReference type="STRING" id="207949.RED65_01285"/>
<evidence type="ECO:0000259" key="3">
    <source>
        <dbReference type="Pfam" id="PF01464"/>
    </source>
</evidence>
<comment type="caution">
    <text evidence="5">The sequence shown here is derived from an EMBL/GenBank/DDBJ whole genome shotgun (WGS) entry which is preliminary data.</text>
</comment>
<gene>
    <name evidence="5" type="ORF">RED65_01285</name>
</gene>
<feature type="domain" description="Lytic transglycosylase superhelical linker" evidence="4">
    <location>
        <begin position="400"/>
        <end position="463"/>
    </location>
</feature>
<name>Q1N4S7_9GAMM</name>
<dbReference type="HOGENOM" id="CLU_019016_0_1_6"/>
<dbReference type="OrthoDB" id="92254at2"/>
<dbReference type="Proteomes" id="UP000004263">
    <property type="component" value="Unassembled WGS sequence"/>
</dbReference>
<evidence type="ECO:0000313" key="6">
    <source>
        <dbReference type="Proteomes" id="UP000004263"/>
    </source>
</evidence>
<evidence type="ECO:0000256" key="1">
    <source>
        <dbReference type="ARBA" id="ARBA00007734"/>
    </source>
</evidence>
<comment type="similarity">
    <text evidence="1">Belongs to the transglycosylase Slt family.</text>
</comment>
<dbReference type="SUPFAM" id="SSF53955">
    <property type="entry name" value="Lysozyme-like"/>
    <property type="match status" value="1"/>
</dbReference>
<dbReference type="GO" id="GO:0004553">
    <property type="term" value="F:hydrolase activity, hydrolyzing O-glycosyl compounds"/>
    <property type="evidence" value="ECO:0007669"/>
    <property type="project" value="InterPro"/>
</dbReference>
<evidence type="ECO:0000256" key="2">
    <source>
        <dbReference type="ARBA" id="ARBA00022729"/>
    </source>
</evidence>
<dbReference type="PANTHER" id="PTHR37423:SF5">
    <property type="entry name" value="SOLUBLE LYTIC MUREIN TRANSGLYCOSYLASE"/>
    <property type="match status" value="1"/>
</dbReference>
<dbReference type="Gene3D" id="1.25.20.10">
    <property type="entry name" value="Bacterial muramidases"/>
    <property type="match status" value="1"/>
</dbReference>
<dbReference type="InterPro" id="IPR037061">
    <property type="entry name" value="Lytic_TGlycoase_superhlx_L_sf"/>
</dbReference>
<dbReference type="PANTHER" id="PTHR37423">
    <property type="entry name" value="SOLUBLE LYTIC MUREIN TRANSGLYCOSYLASE-RELATED"/>
    <property type="match status" value="1"/>
</dbReference>
<dbReference type="InterPro" id="IPR008258">
    <property type="entry name" value="Transglycosylase_SLT_dom_1"/>
</dbReference>
<dbReference type="Gene3D" id="1.10.1240.20">
    <property type="entry name" value="Lytic transglycosylase, superhelical linker domain"/>
    <property type="match status" value="1"/>
</dbReference>
<dbReference type="RefSeq" id="WP_007017735.1">
    <property type="nucleotide sequence ID" value="NZ_CH724114.1"/>
</dbReference>
<evidence type="ECO:0000259" key="4">
    <source>
        <dbReference type="Pfam" id="PF14718"/>
    </source>
</evidence>
<dbReference type="SUPFAM" id="SSF48435">
    <property type="entry name" value="Bacterial muramidases"/>
    <property type="match status" value="1"/>
</dbReference>
<sequence length="651" mass="76305">MGTRLLYVMSLSLTFLVMPWYAIANTTGLHQDFLDAEKLLKSRNYTGFKQKLSSLDHPLTPYLESDYIYRHFYTRPDDKIQAFLRTHSNTPAADQLKRKWLFYLARKNDWKRFNQYYTPSNSLTLRCHHAHSLNKTNRHFEAITEGQRLWLLGDPLPKACDKVFQHWQRKGLLSQDLIWQRFLKSVDKRHYRLARYLQKMLSSEYQKHAKLVRSLWRKPWNILSNEAAIELPNDARYLLAKRSILRQKNEIDPSHPILNFFSQTQLERIQKETITTMASKGEEDAFFWYQLASKHKLIDTKMEHAFLHGAVQNSNWFVYTHLFKLASPNIQRDSQWQYWQGRALQMMGANTNQVQYYLAEAAKNRDYYGFMASQQLGQKANMNHRSIDIAPSKIQTVRLDHSIKRALAFFELNRIPQARREWRYAMEQHDESGQLAMALVAGRHGWADRAIMTLAKVKNWDDLQLRFPLAHLEAFSSAAQKHHISQNWIYGIARQESAFMHDAKSSAGATGLMQLMPATAKGISRKIRVRYNYGSLIKPDYNIHLGSGYLKQLAKRFNNNKVLATASYNAGPTNVKRWLKRNQGPIDQWIENIPFSETREYVKRVLTYSVIYSYRLGQQQPILDYDTLASWQSKNTQLQISLLKSKQNKQG</sequence>
<dbReference type="GO" id="GO:0042597">
    <property type="term" value="C:periplasmic space"/>
    <property type="evidence" value="ECO:0007669"/>
    <property type="project" value="InterPro"/>
</dbReference>
<dbReference type="AlphaFoldDB" id="Q1N4S7"/>
<dbReference type="InterPro" id="IPR008939">
    <property type="entry name" value="Lytic_TGlycosylase_superhlx_U"/>
</dbReference>
<keyword evidence="2" id="KW-0732">Signal</keyword>
<dbReference type="Pfam" id="PF14718">
    <property type="entry name" value="SLT_L"/>
    <property type="match status" value="1"/>
</dbReference>
<dbReference type="CDD" id="cd13401">
    <property type="entry name" value="Slt70-like"/>
    <property type="match status" value="1"/>
</dbReference>
<organism evidence="5 6">
    <name type="scientific">Bermanella marisrubri</name>
    <dbReference type="NCBI Taxonomy" id="207949"/>
    <lineage>
        <taxon>Bacteria</taxon>
        <taxon>Pseudomonadati</taxon>
        <taxon>Pseudomonadota</taxon>
        <taxon>Gammaproteobacteria</taxon>
        <taxon>Oceanospirillales</taxon>
        <taxon>Oceanospirillaceae</taxon>
        <taxon>Bermanella</taxon>
    </lineage>
</organism>
<dbReference type="EMBL" id="AAQH01000002">
    <property type="protein sequence ID" value="EAT13351.1"/>
    <property type="molecule type" value="Genomic_DNA"/>
</dbReference>
<reference evidence="5 6" key="1">
    <citation type="submission" date="2006-03" db="EMBL/GenBank/DDBJ databases">
        <authorList>
            <person name="Pinhassi J."/>
            <person name="Pedros-Alio C."/>
            <person name="Ferriera S."/>
            <person name="Johnson J."/>
            <person name="Kravitz S."/>
            <person name="Halpern A."/>
            <person name="Remington K."/>
            <person name="Beeson K."/>
            <person name="Tran B."/>
            <person name="Rogers Y.-H."/>
            <person name="Friedman R."/>
            <person name="Venter J.C."/>
        </authorList>
    </citation>
    <scope>NUCLEOTIDE SEQUENCE [LARGE SCALE GENOMIC DNA]</scope>
    <source>
        <strain evidence="5 6">RED65</strain>
    </source>
</reference>
<proteinExistence type="inferred from homology"/>
<feature type="domain" description="Transglycosylase SLT" evidence="3">
    <location>
        <begin position="474"/>
        <end position="584"/>
    </location>
</feature>
<dbReference type="Gene3D" id="1.10.530.10">
    <property type="match status" value="1"/>
</dbReference>
<evidence type="ECO:0000313" key="5">
    <source>
        <dbReference type="EMBL" id="EAT13351.1"/>
    </source>
</evidence>
<dbReference type="InterPro" id="IPR012289">
    <property type="entry name" value="Lytic_TGlycosylase_superhlx_L"/>
</dbReference>
<accession>Q1N4S7</accession>
<protein>
    <submittedName>
        <fullName evidence="5">Soluble lytic murein transglycosylase, putative</fullName>
    </submittedName>
</protein>